<dbReference type="InterPro" id="IPR050300">
    <property type="entry name" value="GDXG_lipolytic_enzyme"/>
</dbReference>
<dbReference type="PANTHER" id="PTHR48081:SF30">
    <property type="entry name" value="ACETYL-HYDROLASE LIPR-RELATED"/>
    <property type="match status" value="1"/>
</dbReference>
<protein>
    <submittedName>
        <fullName evidence="5">Esterase/lipase</fullName>
    </submittedName>
</protein>
<dbReference type="InterPro" id="IPR033140">
    <property type="entry name" value="Lipase_GDXG_put_SER_AS"/>
</dbReference>
<dbReference type="InterPro" id="IPR013094">
    <property type="entry name" value="AB_hydrolase_3"/>
</dbReference>
<dbReference type="EMBL" id="CAACVJ010000057">
    <property type="protein sequence ID" value="VEP12440.1"/>
    <property type="molecule type" value="Genomic_DNA"/>
</dbReference>
<dbReference type="PANTHER" id="PTHR48081">
    <property type="entry name" value="AB HYDROLASE SUPERFAMILY PROTEIN C4A8.06C"/>
    <property type="match status" value="1"/>
</dbReference>
<dbReference type="Gene3D" id="3.40.50.1820">
    <property type="entry name" value="alpha/beta hydrolase"/>
    <property type="match status" value="1"/>
</dbReference>
<proteinExistence type="inferred from homology"/>
<dbReference type="PROSITE" id="PS01174">
    <property type="entry name" value="LIPASE_GDXG_SER"/>
    <property type="match status" value="1"/>
</dbReference>
<gene>
    <name evidence="5" type="ORF">H1P_150004</name>
</gene>
<evidence type="ECO:0000256" key="2">
    <source>
        <dbReference type="ARBA" id="ARBA00022801"/>
    </source>
</evidence>
<dbReference type="GO" id="GO:0004806">
    <property type="term" value="F:triacylglycerol lipase activity"/>
    <property type="evidence" value="ECO:0007669"/>
    <property type="project" value="TreeGrafter"/>
</dbReference>
<evidence type="ECO:0000313" key="5">
    <source>
        <dbReference type="EMBL" id="VEP12440.1"/>
    </source>
</evidence>
<evidence type="ECO:0000256" key="3">
    <source>
        <dbReference type="PROSITE-ProRule" id="PRU10038"/>
    </source>
</evidence>
<dbReference type="Pfam" id="PF07859">
    <property type="entry name" value="Abhydrolase_3"/>
    <property type="match status" value="1"/>
</dbReference>
<feature type="domain" description="Alpha/beta hydrolase fold-3" evidence="4">
    <location>
        <begin position="18"/>
        <end position="200"/>
    </location>
</feature>
<comment type="similarity">
    <text evidence="1">Belongs to the 'GDXG' lipolytic enzyme family.</text>
</comment>
<accession>A0A563VLW1</accession>
<dbReference type="SUPFAM" id="SSF53474">
    <property type="entry name" value="alpha/beta-Hydrolases"/>
    <property type="match status" value="1"/>
</dbReference>
<dbReference type="Proteomes" id="UP000320055">
    <property type="component" value="Unassembled WGS sequence"/>
</dbReference>
<sequence>MVGAIFLALAILIAVYIASDLSAAAQTQVLLIDYRLAPEHPFPSALEDGLTSYRWLIEKCNFNPTQIALAGDSAGGNLALSIMLSLKKDCQPFPACALLMSPFTDFARKGRSLQTLAALDPFVSPELLKIVVNSYLPEGDCLNPIVSPIYADLSALPPLLIHVGSQEILLDDSLRLASKAAADNVPIELKVWQDMIHCFQLFAPHLANGRKAISEAGAFLMEHLPLKEED</sequence>
<feature type="active site" evidence="3">
    <location>
        <position position="73"/>
    </location>
</feature>
<keyword evidence="2" id="KW-0378">Hydrolase</keyword>
<evidence type="ECO:0000259" key="4">
    <source>
        <dbReference type="Pfam" id="PF07859"/>
    </source>
</evidence>
<keyword evidence="6" id="KW-1185">Reference proteome</keyword>
<evidence type="ECO:0000313" key="6">
    <source>
        <dbReference type="Proteomes" id="UP000320055"/>
    </source>
</evidence>
<dbReference type="AlphaFoldDB" id="A0A563VLW1"/>
<organism evidence="5 6">
    <name type="scientific">Hyella patelloides LEGE 07179</name>
    <dbReference type="NCBI Taxonomy" id="945734"/>
    <lineage>
        <taxon>Bacteria</taxon>
        <taxon>Bacillati</taxon>
        <taxon>Cyanobacteriota</taxon>
        <taxon>Cyanophyceae</taxon>
        <taxon>Pleurocapsales</taxon>
        <taxon>Hyellaceae</taxon>
        <taxon>Hyella</taxon>
    </lineage>
</organism>
<dbReference type="InterPro" id="IPR029058">
    <property type="entry name" value="AB_hydrolase_fold"/>
</dbReference>
<name>A0A563VLW1_9CYAN</name>
<evidence type="ECO:0000256" key="1">
    <source>
        <dbReference type="ARBA" id="ARBA00010515"/>
    </source>
</evidence>
<reference evidence="5 6" key="1">
    <citation type="submission" date="2019-01" db="EMBL/GenBank/DDBJ databases">
        <authorList>
            <person name="Brito A."/>
        </authorList>
    </citation>
    <scope>NUCLEOTIDE SEQUENCE [LARGE SCALE GENOMIC DNA]</scope>
    <source>
        <strain evidence="5">1</strain>
    </source>
</reference>